<evidence type="ECO:0000313" key="3">
    <source>
        <dbReference type="EMBL" id="QJH97687.1"/>
    </source>
</evidence>
<dbReference type="GO" id="GO:0004519">
    <property type="term" value="F:endonuclease activity"/>
    <property type="evidence" value="ECO:0007669"/>
    <property type="project" value="InterPro"/>
</dbReference>
<feature type="compositionally biased region" description="Basic residues" evidence="1">
    <location>
        <begin position="1"/>
        <end position="13"/>
    </location>
</feature>
<sequence length="257" mass="28017">MSLAMRHKAKMAGRQRAANSAALPGKRPAAPQRSREVTEYENRRAELGEDLRSLKEIQSIEAKIARKADLLPKYDDWCAGVLEAAAAAQAEDKRIETDDILVQTMVWAIDCADAERAVPRAAVVIGHGMELPTRFERTAGCMIAEEFAETAMKALQLDETSVPPLAPFLTIEELTEGEDMPDQVRAKLHRAIGEVILRAADVAPEGDQGPAGGKRAAITAAIGKFKRALQLDSKAGVKKLIEARERQLRDLEATANE</sequence>
<dbReference type="EMBL" id="MT144697">
    <property type="protein sequence ID" value="QJH97687.1"/>
    <property type="molecule type" value="Genomic_DNA"/>
</dbReference>
<evidence type="ECO:0000256" key="1">
    <source>
        <dbReference type="SAM" id="MobiDB-lite"/>
    </source>
</evidence>
<gene>
    <name evidence="2" type="ORF">TM448A01148_0008</name>
    <name evidence="3" type="ORF">TM448B01063_0006</name>
</gene>
<evidence type="ECO:0000313" key="2">
    <source>
        <dbReference type="EMBL" id="QJA48775.1"/>
    </source>
</evidence>
<dbReference type="GO" id="GO:0019069">
    <property type="term" value="P:viral capsid assembly"/>
    <property type="evidence" value="ECO:0007669"/>
    <property type="project" value="InterPro"/>
</dbReference>
<dbReference type="EMBL" id="MT144102">
    <property type="protein sequence ID" value="QJA48775.1"/>
    <property type="molecule type" value="Genomic_DNA"/>
</dbReference>
<proteinExistence type="predicted"/>
<dbReference type="Pfam" id="PF05944">
    <property type="entry name" value="Phage_term_smal"/>
    <property type="match status" value="1"/>
</dbReference>
<name>A0A6H1ZNC4_9ZZZZ</name>
<feature type="region of interest" description="Disordered" evidence="1">
    <location>
        <begin position="1"/>
        <end position="40"/>
    </location>
</feature>
<accession>A0A6H1ZNC4</accession>
<dbReference type="InterPro" id="IPR010270">
    <property type="entry name" value="Phage_P2_GpM"/>
</dbReference>
<reference evidence="2" key="1">
    <citation type="submission" date="2020-03" db="EMBL/GenBank/DDBJ databases">
        <title>The deep terrestrial virosphere.</title>
        <authorList>
            <person name="Holmfeldt K."/>
            <person name="Nilsson E."/>
            <person name="Simone D."/>
            <person name="Lopez-Fernandez M."/>
            <person name="Wu X."/>
            <person name="de Brujin I."/>
            <person name="Lundin D."/>
            <person name="Andersson A."/>
            <person name="Bertilsson S."/>
            <person name="Dopson M."/>
        </authorList>
    </citation>
    <scope>NUCLEOTIDE SEQUENCE</scope>
    <source>
        <strain evidence="2">TM448A01148</strain>
        <strain evidence="3">TM448B01063</strain>
    </source>
</reference>
<organism evidence="2">
    <name type="scientific">viral metagenome</name>
    <dbReference type="NCBI Taxonomy" id="1070528"/>
    <lineage>
        <taxon>unclassified sequences</taxon>
        <taxon>metagenomes</taxon>
        <taxon>organismal metagenomes</taxon>
    </lineage>
</organism>
<dbReference type="AlphaFoldDB" id="A0A6H1ZNC4"/>
<dbReference type="GO" id="GO:0003677">
    <property type="term" value="F:DNA binding"/>
    <property type="evidence" value="ECO:0007669"/>
    <property type="project" value="InterPro"/>
</dbReference>
<protein>
    <submittedName>
        <fullName evidence="2">Putative terminase</fullName>
    </submittedName>
</protein>